<evidence type="ECO:0000256" key="2">
    <source>
        <dbReference type="ARBA" id="ARBA00001946"/>
    </source>
</evidence>
<dbReference type="Pfam" id="PF01351">
    <property type="entry name" value="RNase_HII"/>
    <property type="match status" value="1"/>
</dbReference>
<dbReference type="InterPro" id="IPR036397">
    <property type="entry name" value="RNaseH_sf"/>
</dbReference>
<dbReference type="PANTHER" id="PTHR10954:SF18">
    <property type="entry name" value="RIBONUCLEASE HII"/>
    <property type="match status" value="1"/>
</dbReference>
<dbReference type="InterPro" id="IPR012337">
    <property type="entry name" value="RNaseH-like_sf"/>
</dbReference>
<dbReference type="SUPFAM" id="SSF53098">
    <property type="entry name" value="Ribonuclease H-like"/>
    <property type="match status" value="1"/>
</dbReference>
<dbReference type="NCBIfam" id="NF000595">
    <property type="entry name" value="PRK00015.1-3"/>
    <property type="match status" value="1"/>
</dbReference>
<evidence type="ECO:0000256" key="16">
    <source>
        <dbReference type="RuleBase" id="RU003515"/>
    </source>
</evidence>
<evidence type="ECO:0000313" key="19">
    <source>
        <dbReference type="Proteomes" id="UP000218281"/>
    </source>
</evidence>
<evidence type="ECO:0000256" key="4">
    <source>
        <dbReference type="ARBA" id="ARBA00004496"/>
    </source>
</evidence>
<comment type="catalytic activity">
    <reaction evidence="1 14 15 16">
        <text>Endonucleolytic cleavage to 5'-phosphomonoester.</text>
        <dbReference type="EC" id="3.1.26.4"/>
    </reaction>
</comment>
<reference evidence="18 19" key="1">
    <citation type="submission" date="2017-08" db="EMBL/GenBank/DDBJ databases">
        <title>Whole genome sequences of 6 clinical strains closest to Corynebacterium imitans.</title>
        <authorList>
            <person name="Bernier A.-M."/>
            <person name="Burdz T."/>
            <person name="Bernard K."/>
        </authorList>
    </citation>
    <scope>NUCLEOTIDE SEQUENCE [LARGE SCALE GENOMIC DNA]</scope>
    <source>
        <strain evidence="18 19">NML93-0607</strain>
    </source>
</reference>
<dbReference type="HAMAP" id="MF_00052_B">
    <property type="entry name" value="RNase_HII_B"/>
    <property type="match status" value="1"/>
</dbReference>
<dbReference type="RefSeq" id="WP_095534816.1">
    <property type="nucleotide sequence ID" value="NZ_NSGO01000001.1"/>
</dbReference>
<feature type="binding site" evidence="14 15">
    <location>
        <position position="123"/>
    </location>
    <ligand>
        <name>a divalent metal cation</name>
        <dbReference type="ChEBI" id="CHEBI:60240"/>
    </ligand>
</feature>
<organism evidence="18 19">
    <name type="scientific">Corynebacterium hadale</name>
    <dbReference type="NCBI Taxonomy" id="2026255"/>
    <lineage>
        <taxon>Bacteria</taxon>
        <taxon>Bacillati</taxon>
        <taxon>Actinomycetota</taxon>
        <taxon>Actinomycetes</taxon>
        <taxon>Mycobacteriales</taxon>
        <taxon>Corynebacteriaceae</taxon>
        <taxon>Corynebacterium</taxon>
    </lineage>
</organism>
<dbReference type="InterPro" id="IPR022898">
    <property type="entry name" value="RNase_HII"/>
</dbReference>
<keyword evidence="11 14" id="KW-0255">Endonuclease</keyword>
<evidence type="ECO:0000259" key="17">
    <source>
        <dbReference type="PROSITE" id="PS51975"/>
    </source>
</evidence>
<evidence type="ECO:0000256" key="15">
    <source>
        <dbReference type="PROSITE-ProRule" id="PRU01319"/>
    </source>
</evidence>
<gene>
    <name evidence="14" type="primary">rnhB</name>
    <name evidence="18" type="ORF">CKJ81_00850</name>
</gene>
<dbReference type="EMBL" id="NSGO01000001">
    <property type="protein sequence ID" value="PAT07169.1"/>
    <property type="molecule type" value="Genomic_DNA"/>
</dbReference>
<keyword evidence="19" id="KW-1185">Reference proteome</keyword>
<proteinExistence type="inferred from homology"/>
<comment type="cofactor">
    <cofactor evidence="14 15">
        <name>Mn(2+)</name>
        <dbReference type="ChEBI" id="CHEBI:29035"/>
    </cofactor>
    <cofactor evidence="14 15">
        <name>Mg(2+)</name>
        <dbReference type="ChEBI" id="CHEBI:18420"/>
    </cofactor>
    <text evidence="14 15">Manganese or magnesium. Binds 1 divalent metal ion per monomer in the absence of substrate. May bind a second metal ion after substrate binding.</text>
</comment>
<dbReference type="InterPro" id="IPR001352">
    <property type="entry name" value="RNase_HII/HIII"/>
</dbReference>
<evidence type="ECO:0000256" key="5">
    <source>
        <dbReference type="ARBA" id="ARBA00007383"/>
    </source>
</evidence>
<evidence type="ECO:0000256" key="11">
    <source>
        <dbReference type="ARBA" id="ARBA00022759"/>
    </source>
</evidence>
<dbReference type="CDD" id="cd07182">
    <property type="entry name" value="RNase_HII_bacteria_HII_like"/>
    <property type="match status" value="1"/>
</dbReference>
<comment type="function">
    <text evidence="3 14 16">Endonuclease that specifically degrades the RNA of RNA-DNA hybrids.</text>
</comment>
<evidence type="ECO:0000256" key="12">
    <source>
        <dbReference type="ARBA" id="ARBA00022801"/>
    </source>
</evidence>
<comment type="subcellular location">
    <subcellularLocation>
        <location evidence="4 14">Cytoplasm</location>
    </subcellularLocation>
</comment>
<sequence length="218" mass="23520">MARVRRLKQLRTYEVALDNAGLGPVAGVDEAGRGACFGPITIAACVLPTSPVKELEGLTDSKRLTARRRELLFDPIRECSLAYGIVHISAKEIDHRGIQAANLDGARRAVAQLEIQPGYVLMDGFRVPGMPAAQLPVIGGDAAARCIAAASILAKVSRDRLITQMAQQYPGYGLEGHKGYGTKAHMDAVRRHGATPEHRYSYANVKQAIECYEKGVLA</sequence>
<evidence type="ECO:0000256" key="13">
    <source>
        <dbReference type="ARBA" id="ARBA00023211"/>
    </source>
</evidence>
<comment type="cofactor">
    <cofactor evidence="2">
        <name>Mg(2+)</name>
        <dbReference type="ChEBI" id="CHEBI:18420"/>
    </cofactor>
</comment>
<feature type="binding site" evidence="14 15">
    <location>
        <position position="30"/>
    </location>
    <ligand>
        <name>a divalent metal cation</name>
        <dbReference type="ChEBI" id="CHEBI:60240"/>
    </ligand>
</feature>
<dbReference type="PANTHER" id="PTHR10954">
    <property type="entry name" value="RIBONUCLEASE H2 SUBUNIT A"/>
    <property type="match status" value="1"/>
</dbReference>
<accession>A0ABX4HCG9</accession>
<keyword evidence="9 14" id="KW-0540">Nuclease</keyword>
<evidence type="ECO:0000256" key="14">
    <source>
        <dbReference type="HAMAP-Rule" id="MF_00052"/>
    </source>
</evidence>
<dbReference type="InterPro" id="IPR024567">
    <property type="entry name" value="RNase_HII/HIII_dom"/>
</dbReference>
<evidence type="ECO:0000256" key="8">
    <source>
        <dbReference type="ARBA" id="ARBA00022490"/>
    </source>
</evidence>
<comment type="caution">
    <text evidence="18">The sequence shown here is derived from an EMBL/GenBank/DDBJ whole genome shotgun (WGS) entry which is preliminary data.</text>
</comment>
<keyword evidence="13 14" id="KW-0464">Manganese</keyword>
<feature type="domain" description="RNase H type-2" evidence="17">
    <location>
        <begin position="23"/>
        <end position="214"/>
    </location>
</feature>
<dbReference type="EC" id="3.1.26.4" evidence="6 14"/>
<evidence type="ECO:0000256" key="6">
    <source>
        <dbReference type="ARBA" id="ARBA00012180"/>
    </source>
</evidence>
<evidence type="ECO:0000313" key="18">
    <source>
        <dbReference type="EMBL" id="PAT07169.1"/>
    </source>
</evidence>
<keyword evidence="8 14" id="KW-0963">Cytoplasm</keyword>
<evidence type="ECO:0000256" key="10">
    <source>
        <dbReference type="ARBA" id="ARBA00022723"/>
    </source>
</evidence>
<feature type="binding site" evidence="14 15">
    <location>
        <position position="29"/>
    </location>
    <ligand>
        <name>a divalent metal cation</name>
        <dbReference type="ChEBI" id="CHEBI:60240"/>
    </ligand>
</feature>
<dbReference type="Proteomes" id="UP000218281">
    <property type="component" value="Unassembled WGS sequence"/>
</dbReference>
<evidence type="ECO:0000256" key="9">
    <source>
        <dbReference type="ARBA" id="ARBA00022722"/>
    </source>
</evidence>
<keyword evidence="10 14" id="KW-0479">Metal-binding</keyword>
<evidence type="ECO:0000256" key="7">
    <source>
        <dbReference type="ARBA" id="ARBA00019179"/>
    </source>
</evidence>
<evidence type="ECO:0000256" key="1">
    <source>
        <dbReference type="ARBA" id="ARBA00000077"/>
    </source>
</evidence>
<name>A0ABX4HCG9_9CORY</name>
<dbReference type="PROSITE" id="PS51975">
    <property type="entry name" value="RNASE_H_2"/>
    <property type="match status" value="1"/>
</dbReference>
<dbReference type="Gene3D" id="3.30.420.10">
    <property type="entry name" value="Ribonuclease H-like superfamily/Ribonuclease H"/>
    <property type="match status" value="1"/>
</dbReference>
<evidence type="ECO:0000256" key="3">
    <source>
        <dbReference type="ARBA" id="ARBA00004065"/>
    </source>
</evidence>
<protein>
    <recommendedName>
        <fullName evidence="7 14">Ribonuclease HII</fullName>
        <shortName evidence="14">RNase HII</shortName>
        <ecNumber evidence="6 14">3.1.26.4</ecNumber>
    </recommendedName>
</protein>
<dbReference type="NCBIfam" id="NF000598">
    <property type="entry name" value="PRK00015.2-2"/>
    <property type="match status" value="1"/>
</dbReference>
<comment type="similarity">
    <text evidence="5 14 16">Belongs to the RNase HII family.</text>
</comment>
<keyword evidence="12 14" id="KW-0378">Hydrolase</keyword>